<dbReference type="PANTHER" id="PTHR43833:SF11">
    <property type="entry name" value="VOLTAGE-GATED POTASSIUM CHANNEL KCH"/>
    <property type="match status" value="1"/>
</dbReference>
<feature type="transmembrane region" description="Helical" evidence="2">
    <location>
        <begin position="80"/>
        <end position="100"/>
    </location>
</feature>
<dbReference type="GO" id="GO:0005886">
    <property type="term" value="C:plasma membrane"/>
    <property type="evidence" value="ECO:0007669"/>
    <property type="project" value="UniProtKB-SubCell"/>
</dbReference>
<dbReference type="EMBL" id="MPRL01000004">
    <property type="protein sequence ID" value="OOZ41907.1"/>
    <property type="molecule type" value="Genomic_DNA"/>
</dbReference>
<protein>
    <submittedName>
        <fullName evidence="4">Potassium transporter TrkA</fullName>
    </submittedName>
</protein>
<accession>A0A1T2L9X0</accession>
<dbReference type="InterPro" id="IPR013099">
    <property type="entry name" value="K_chnl_dom"/>
</dbReference>
<dbReference type="InterPro" id="IPR050721">
    <property type="entry name" value="Trk_Ktr_HKT_K-transport"/>
</dbReference>
<keyword evidence="2" id="KW-0812">Transmembrane</keyword>
<organism evidence="4 5">
    <name type="scientific">Solemya pervernicosa gill symbiont</name>
    <dbReference type="NCBI Taxonomy" id="642797"/>
    <lineage>
        <taxon>Bacteria</taxon>
        <taxon>Pseudomonadati</taxon>
        <taxon>Pseudomonadota</taxon>
        <taxon>Gammaproteobacteria</taxon>
        <taxon>sulfur-oxidizing symbionts</taxon>
    </lineage>
</organism>
<comment type="caution">
    <text evidence="4">The sequence shown here is derived from an EMBL/GenBank/DDBJ whole genome shotgun (WGS) entry which is preliminary data.</text>
</comment>
<evidence type="ECO:0000256" key="2">
    <source>
        <dbReference type="SAM" id="Phobius"/>
    </source>
</evidence>
<feature type="domain" description="RCK N-terminal" evidence="3">
    <location>
        <begin position="287"/>
        <end position="398"/>
    </location>
</feature>
<reference evidence="4 5" key="1">
    <citation type="submission" date="2016-11" db="EMBL/GenBank/DDBJ databases">
        <title>Mixed transmission modes and dynamic genome evolution in an obligate animal-bacterial symbiosis.</title>
        <authorList>
            <person name="Russell S.L."/>
            <person name="Corbett-Detig R.B."/>
            <person name="Cavanaugh C.M."/>
        </authorList>
    </citation>
    <scope>NUCLEOTIDE SEQUENCE [LARGE SCALE GENOMIC DNA]</scope>
    <source>
        <strain evidence="4">Sveles-Q1</strain>
    </source>
</reference>
<comment type="subcellular location">
    <subcellularLocation>
        <location evidence="1">Cell membrane</location>
        <topology evidence="1">Multi-pass membrane protein</topology>
    </subcellularLocation>
</comment>
<dbReference type="SUPFAM" id="SSF81324">
    <property type="entry name" value="Voltage-gated potassium channels"/>
    <property type="match status" value="1"/>
</dbReference>
<dbReference type="Gene3D" id="3.40.50.720">
    <property type="entry name" value="NAD(P)-binding Rossmann-like Domain"/>
    <property type="match status" value="2"/>
</dbReference>
<feature type="transmembrane region" description="Helical" evidence="2">
    <location>
        <begin position="47"/>
        <end position="68"/>
    </location>
</feature>
<sequence>MNRTFFLILRRMRAPLIFLIAAYAISVLGMVLMPGLDDQGNPWNMDFFHAFYFTSFMATTIGFGEIPYEFTDAQRMWAMVSIYITVISWLYAIGTIIGLMQEPAFKQARTENAFARSVRRISEPFYLICGFGDTGSLLIQALTDRGRHAVAVDIQERRANALALQDFDVYVPGSHADASKPENLIRAGLQLPNCAGLIALTDDDHANLCISITGRLLRSDMEVICRAESHDVEANIASFGTQHIIDPFDAFAEHLAMAIHSTGVWLLHEWLTEVPNTPLAQPLYPPRGTWIICGYGRFGKAVTANLRREGIDVIIIEADPDKTDCEECVIGRGTEAETLIDAGIHDAVGIVAGTDNDANNLSIVITARDIKPDLFVVMRQNKHSNDDLFRTINADIVMQASQIIAHEILALLTAPLLAQFLRMAREHDNDWANQLISRISAVTGDFVPEIWGAEITMGRSAGVHRALANGWEIRLEHLLHDPSARERDLASIPLLHERRGKLTLLPDEKTALRFGDRLLFCGSKGSSAAMQWSLQNHNALTYIMTGRENPDGSVWRWLEGKAKR</sequence>
<gene>
    <name evidence="4" type="ORF">BOW53_01685</name>
</gene>
<proteinExistence type="predicted"/>
<dbReference type="InterPro" id="IPR036291">
    <property type="entry name" value="NAD(P)-bd_dom_sf"/>
</dbReference>
<evidence type="ECO:0000313" key="5">
    <source>
        <dbReference type="Proteomes" id="UP000191110"/>
    </source>
</evidence>
<dbReference type="PANTHER" id="PTHR43833">
    <property type="entry name" value="POTASSIUM CHANNEL PROTEIN 2-RELATED-RELATED"/>
    <property type="match status" value="1"/>
</dbReference>
<dbReference type="AlphaFoldDB" id="A0A1T2L9X0"/>
<name>A0A1T2L9X0_9GAMM</name>
<dbReference type="PROSITE" id="PS51201">
    <property type="entry name" value="RCK_N"/>
    <property type="match status" value="2"/>
</dbReference>
<dbReference type="RefSeq" id="WP_078482356.1">
    <property type="nucleotide sequence ID" value="NZ_MPRL01000004.1"/>
</dbReference>
<evidence type="ECO:0000313" key="4">
    <source>
        <dbReference type="EMBL" id="OOZ41907.1"/>
    </source>
</evidence>
<dbReference type="InterPro" id="IPR003148">
    <property type="entry name" value="RCK_N"/>
</dbReference>
<evidence type="ECO:0000259" key="3">
    <source>
        <dbReference type="PROSITE" id="PS51201"/>
    </source>
</evidence>
<dbReference type="Pfam" id="PF02254">
    <property type="entry name" value="TrkA_N"/>
    <property type="match status" value="2"/>
</dbReference>
<dbReference type="Proteomes" id="UP000191110">
    <property type="component" value="Unassembled WGS sequence"/>
</dbReference>
<keyword evidence="5" id="KW-1185">Reference proteome</keyword>
<dbReference type="OrthoDB" id="9781411at2"/>
<dbReference type="GO" id="GO:0006813">
    <property type="term" value="P:potassium ion transport"/>
    <property type="evidence" value="ECO:0007669"/>
    <property type="project" value="InterPro"/>
</dbReference>
<feature type="transmembrane region" description="Helical" evidence="2">
    <location>
        <begin position="12"/>
        <end position="35"/>
    </location>
</feature>
<keyword evidence="2" id="KW-0472">Membrane</keyword>
<dbReference type="Gene3D" id="1.10.287.70">
    <property type="match status" value="1"/>
</dbReference>
<dbReference type="SUPFAM" id="SSF51735">
    <property type="entry name" value="NAD(P)-binding Rossmann-fold domains"/>
    <property type="match status" value="2"/>
</dbReference>
<dbReference type="Pfam" id="PF07885">
    <property type="entry name" value="Ion_trans_2"/>
    <property type="match status" value="1"/>
</dbReference>
<evidence type="ECO:0000256" key="1">
    <source>
        <dbReference type="ARBA" id="ARBA00004651"/>
    </source>
</evidence>
<feature type="domain" description="RCK N-terminal" evidence="3">
    <location>
        <begin position="123"/>
        <end position="245"/>
    </location>
</feature>
<keyword evidence="2" id="KW-1133">Transmembrane helix</keyword>